<dbReference type="EMBL" id="OW240912">
    <property type="protein sequence ID" value="CAH2221201.1"/>
    <property type="molecule type" value="Genomic_DNA"/>
</dbReference>
<feature type="coiled-coil region" evidence="1">
    <location>
        <begin position="97"/>
        <end position="131"/>
    </location>
</feature>
<proteinExistence type="predicted"/>
<evidence type="ECO:0000256" key="1">
    <source>
        <dbReference type="SAM" id="Coils"/>
    </source>
</evidence>
<keyword evidence="4" id="KW-1185">Reference proteome</keyword>
<accession>A0AAD1R0K9</accession>
<evidence type="ECO:0000313" key="3">
    <source>
        <dbReference type="EMBL" id="CAH2221201.1"/>
    </source>
</evidence>
<dbReference type="Proteomes" id="UP001295444">
    <property type="component" value="Chromosome 01"/>
</dbReference>
<evidence type="ECO:0000256" key="2">
    <source>
        <dbReference type="SAM" id="MobiDB-lite"/>
    </source>
</evidence>
<reference evidence="3" key="1">
    <citation type="submission" date="2022-03" db="EMBL/GenBank/DDBJ databases">
        <authorList>
            <person name="Alioto T."/>
            <person name="Alioto T."/>
            <person name="Gomez Garrido J."/>
        </authorList>
    </citation>
    <scope>NUCLEOTIDE SEQUENCE</scope>
</reference>
<organism evidence="3 4">
    <name type="scientific">Pelobates cultripes</name>
    <name type="common">Western spadefoot toad</name>
    <dbReference type="NCBI Taxonomy" id="61616"/>
    <lineage>
        <taxon>Eukaryota</taxon>
        <taxon>Metazoa</taxon>
        <taxon>Chordata</taxon>
        <taxon>Craniata</taxon>
        <taxon>Vertebrata</taxon>
        <taxon>Euteleostomi</taxon>
        <taxon>Amphibia</taxon>
        <taxon>Batrachia</taxon>
        <taxon>Anura</taxon>
        <taxon>Pelobatoidea</taxon>
        <taxon>Pelobatidae</taxon>
        <taxon>Pelobates</taxon>
    </lineage>
</organism>
<gene>
    <name evidence="3" type="ORF">PECUL_23A058562</name>
</gene>
<keyword evidence="1" id="KW-0175">Coiled coil</keyword>
<evidence type="ECO:0000313" key="4">
    <source>
        <dbReference type="Proteomes" id="UP001295444"/>
    </source>
</evidence>
<feature type="region of interest" description="Disordered" evidence="2">
    <location>
        <begin position="1"/>
        <end position="58"/>
    </location>
</feature>
<dbReference type="AlphaFoldDB" id="A0AAD1R0K9"/>
<protein>
    <submittedName>
        <fullName evidence="3">Uncharacterized protein</fullName>
    </submittedName>
</protein>
<name>A0AAD1R0K9_PELCU</name>
<sequence>MGGEKKKRNSTVAPIFRQRGEQARAPSSEHSPPDSDSEMGSQTAPDQSEAPLTRRDMQGFIADFGKTVADELDRKLGPIMERMADLTARTQATETKMAEAMETVQAQGGELQDLREQLRSLEEYNEDLNNRTPQE</sequence>